<evidence type="ECO:0000313" key="3">
    <source>
        <dbReference type="EMBL" id="KAG5490210.1"/>
    </source>
</evidence>
<gene>
    <name evidence="3" type="ORF">JKF63_00329</name>
</gene>
<proteinExistence type="predicted"/>
<accession>A0A836I827</accession>
<feature type="transmembrane region" description="Helical" evidence="2">
    <location>
        <begin position="111"/>
        <end position="132"/>
    </location>
</feature>
<organism evidence="3 4">
    <name type="scientific">Porcisia hertigi</name>
    <dbReference type="NCBI Taxonomy" id="2761500"/>
    <lineage>
        <taxon>Eukaryota</taxon>
        <taxon>Discoba</taxon>
        <taxon>Euglenozoa</taxon>
        <taxon>Kinetoplastea</taxon>
        <taxon>Metakinetoplastina</taxon>
        <taxon>Trypanosomatida</taxon>
        <taxon>Trypanosomatidae</taxon>
        <taxon>Leishmaniinae</taxon>
        <taxon>Porcisia</taxon>
    </lineage>
</organism>
<evidence type="ECO:0000256" key="2">
    <source>
        <dbReference type="SAM" id="Phobius"/>
    </source>
</evidence>
<name>A0A836I827_9TRYP</name>
<keyword evidence="2" id="KW-0472">Membrane</keyword>
<evidence type="ECO:0000313" key="4">
    <source>
        <dbReference type="Proteomes" id="UP000674318"/>
    </source>
</evidence>
<dbReference type="EMBL" id="JAFJZO010000036">
    <property type="protein sequence ID" value="KAG5490210.1"/>
    <property type="molecule type" value="Genomic_DNA"/>
</dbReference>
<dbReference type="RefSeq" id="XP_067752538.1">
    <property type="nucleotide sequence ID" value="XM_067896381.1"/>
</dbReference>
<evidence type="ECO:0008006" key="5">
    <source>
        <dbReference type="Google" id="ProtNLM"/>
    </source>
</evidence>
<dbReference type="GeneID" id="94286458"/>
<evidence type="ECO:0000256" key="1">
    <source>
        <dbReference type="SAM" id="MobiDB-lite"/>
    </source>
</evidence>
<feature type="compositionally biased region" description="Basic and acidic residues" evidence="1">
    <location>
        <begin position="297"/>
        <end position="306"/>
    </location>
</feature>
<keyword evidence="2" id="KW-1133">Transmembrane helix</keyword>
<protein>
    <recommendedName>
        <fullName evidence="5">Transmembrane protein</fullName>
    </recommendedName>
</protein>
<feature type="transmembrane region" description="Helical" evidence="2">
    <location>
        <begin position="144"/>
        <end position="165"/>
    </location>
</feature>
<comment type="caution">
    <text evidence="3">The sequence shown here is derived from an EMBL/GenBank/DDBJ whole genome shotgun (WGS) entry which is preliminary data.</text>
</comment>
<sequence>MDSLYFIGKAQFHQLATHISLYHEDMSAGYKSLSTDALRAVGLKPHKFTYWNVPMMSGYLGKTVPLDIHGGYVLVDEEKVMSMATSYGMLRYALLTSAVRAKEGGRWRYDFMTMNITLVIGAASGFSCLSFGRKRFGWMRRHPVGSVMASFVACLTTTVIARQVIKGLGIGVVQAQNSHKKALHRLHCVDCLEDVNTYTLNQIEELKAQQIPQQPGMPPPPEEYVKRFKKGVEMQCRLLETDMEEVRLIRKWSRGSLCDVHQHLRDDPEGYKEPHGLVLLASDRARAAERPPLLTEPEDKRKSEKK</sequence>
<feature type="region of interest" description="Disordered" evidence="1">
    <location>
        <begin position="282"/>
        <end position="306"/>
    </location>
</feature>
<dbReference type="AlphaFoldDB" id="A0A836I827"/>
<dbReference type="Proteomes" id="UP000674318">
    <property type="component" value="Unassembled WGS sequence"/>
</dbReference>
<dbReference type="OrthoDB" id="268989at2759"/>
<dbReference type="KEGG" id="phet:94286458"/>
<reference evidence="3 4" key="1">
    <citation type="submission" date="2021-02" db="EMBL/GenBank/DDBJ databases">
        <title>Porcisia hertigi Genome sequencing and assembly.</title>
        <authorList>
            <person name="Almutairi H."/>
            <person name="Gatherer D."/>
        </authorList>
    </citation>
    <scope>NUCLEOTIDE SEQUENCE [LARGE SCALE GENOMIC DNA]</scope>
    <source>
        <strain evidence="3 4">C119</strain>
    </source>
</reference>
<keyword evidence="4" id="KW-1185">Reference proteome</keyword>
<keyword evidence="2" id="KW-0812">Transmembrane</keyword>